<evidence type="ECO:0000313" key="4">
    <source>
        <dbReference type="Proteomes" id="UP000202511"/>
    </source>
</evidence>
<dbReference type="Proteomes" id="UP000202511">
    <property type="component" value="Segment"/>
</dbReference>
<proteinExistence type="predicted"/>
<name>A0A0B5J0A9_9VIRU</name>
<evidence type="ECO:0000313" key="3">
    <source>
        <dbReference type="EMBL" id="AJF96879.1"/>
    </source>
</evidence>
<feature type="transmembrane region" description="Helical" evidence="2">
    <location>
        <begin position="96"/>
        <end position="117"/>
    </location>
</feature>
<evidence type="ECO:0000256" key="2">
    <source>
        <dbReference type="SAM" id="Phobius"/>
    </source>
</evidence>
<keyword evidence="2" id="KW-0472">Membrane</keyword>
<organism evidence="3 4">
    <name type="scientific">Pandoravirus inopinatum</name>
    <dbReference type="NCBI Taxonomy" id="1605721"/>
    <lineage>
        <taxon>Viruses</taxon>
        <taxon>Pandoravirus</taxon>
    </lineage>
</organism>
<accession>A0A0B5J0A9</accession>
<evidence type="ECO:0000256" key="1">
    <source>
        <dbReference type="SAM" id="MobiDB-lite"/>
    </source>
</evidence>
<keyword evidence="2" id="KW-1133">Transmembrane helix</keyword>
<keyword evidence="2" id="KW-0812">Transmembrane</keyword>
<sequence length="135" mass="15069">MIAAYTVLQDLLDEYKQWQPAAETDTDFSAPHGNNRIGSRGQKQGRGHREGKPQPTHMWGLFCAVFFVLCFLFHVSFLFVMAVLCCAPSQDGRHDTDGQCGFASCLFCVIFVISIGAKRVRRKGGRAPKTEQDNI</sequence>
<feature type="transmembrane region" description="Helical" evidence="2">
    <location>
        <begin position="59"/>
        <end position="84"/>
    </location>
</feature>
<reference evidence="3 4" key="1">
    <citation type="journal article" date="2015" name="Parasitol. Res.">
        <title>Viruses in close associations with free-living amoebae.</title>
        <authorList>
            <person name="Scheid P."/>
        </authorList>
    </citation>
    <scope>NUCLEOTIDE SEQUENCE [LARGE SCALE GENOMIC DNA]</scope>
    <source>
        <strain evidence="3">KlaHel</strain>
    </source>
</reference>
<dbReference type="RefSeq" id="YP_009119114.1">
    <property type="nucleotide sequence ID" value="NC_026440.1"/>
</dbReference>
<feature type="region of interest" description="Disordered" evidence="1">
    <location>
        <begin position="24"/>
        <end position="52"/>
    </location>
</feature>
<protein>
    <submittedName>
        <fullName evidence="3">Uncharacterized protein</fullName>
    </submittedName>
</protein>
<dbReference type="KEGG" id="vg:23461796"/>
<dbReference type="EMBL" id="KP136319">
    <property type="protein sequence ID" value="AJF96879.1"/>
    <property type="molecule type" value="Genomic_DNA"/>
</dbReference>
<dbReference type="GeneID" id="23461796"/>